<keyword evidence="1" id="KW-0677">Repeat</keyword>
<feature type="repeat" description="ANK" evidence="3">
    <location>
        <begin position="108"/>
        <end position="140"/>
    </location>
</feature>
<dbReference type="SMART" id="SM00248">
    <property type="entry name" value="ANK"/>
    <property type="match status" value="3"/>
</dbReference>
<feature type="chain" id="PRO_5047106104" evidence="4">
    <location>
        <begin position="32"/>
        <end position="212"/>
    </location>
</feature>
<evidence type="ECO:0000256" key="1">
    <source>
        <dbReference type="ARBA" id="ARBA00022737"/>
    </source>
</evidence>
<feature type="repeat" description="ANK" evidence="3">
    <location>
        <begin position="75"/>
        <end position="107"/>
    </location>
</feature>
<accession>A0ABV7EJ21</accession>
<dbReference type="InterPro" id="IPR002110">
    <property type="entry name" value="Ankyrin_rpt"/>
</dbReference>
<keyword evidence="4" id="KW-0732">Signal</keyword>
<dbReference type="SUPFAM" id="SSF48403">
    <property type="entry name" value="Ankyrin repeat"/>
    <property type="match status" value="1"/>
</dbReference>
<dbReference type="Proteomes" id="UP001595378">
    <property type="component" value="Unassembled WGS sequence"/>
</dbReference>
<dbReference type="PROSITE" id="PS50088">
    <property type="entry name" value="ANK_REPEAT"/>
    <property type="match status" value="3"/>
</dbReference>
<name>A0ABV7EJ21_9SPHN</name>
<keyword evidence="6" id="KW-1185">Reference proteome</keyword>
<gene>
    <name evidence="5" type="ORF">ACFODK_13425</name>
</gene>
<evidence type="ECO:0000256" key="2">
    <source>
        <dbReference type="ARBA" id="ARBA00023043"/>
    </source>
</evidence>
<dbReference type="Gene3D" id="1.25.40.20">
    <property type="entry name" value="Ankyrin repeat-containing domain"/>
    <property type="match status" value="1"/>
</dbReference>
<dbReference type="RefSeq" id="WP_336920228.1">
    <property type="nucleotide sequence ID" value="NZ_JBANRN010000015.1"/>
</dbReference>
<feature type="signal peptide" evidence="4">
    <location>
        <begin position="1"/>
        <end position="31"/>
    </location>
</feature>
<evidence type="ECO:0000313" key="5">
    <source>
        <dbReference type="EMBL" id="MFC3101891.1"/>
    </source>
</evidence>
<protein>
    <submittedName>
        <fullName evidence="5">Ankyrin repeat domain-containing protein</fullName>
    </submittedName>
</protein>
<sequence length="212" mass="22335">MGSLRVSGKLVGLIAAAGFALGMAGAAPASAQLRSEGYQFLQAVEEALNGGDASKVTELLSVPGSTVVNARDISNGRTAMHLAVGRRNGVWVDYLYQQGANVNLADNAGVTPLIQAVQAGWVEGVQKLIAHGARVEVANNTGETPLMFAVHARNTELMRVLLQAGASPDRTDHSGRSARDYARLRGERDITNEVIARYERSATEGGSYGPSF</sequence>
<dbReference type="Pfam" id="PF00023">
    <property type="entry name" value="Ank"/>
    <property type="match status" value="1"/>
</dbReference>
<comment type="caution">
    <text evidence="5">The sequence shown here is derived from an EMBL/GenBank/DDBJ whole genome shotgun (WGS) entry which is preliminary data.</text>
</comment>
<evidence type="ECO:0000256" key="4">
    <source>
        <dbReference type="SAM" id="SignalP"/>
    </source>
</evidence>
<dbReference type="InterPro" id="IPR036770">
    <property type="entry name" value="Ankyrin_rpt-contain_sf"/>
</dbReference>
<organism evidence="5 6">
    <name type="scientific">Alteraurantiacibacter lauratis</name>
    <dbReference type="NCBI Taxonomy" id="2054627"/>
    <lineage>
        <taxon>Bacteria</taxon>
        <taxon>Pseudomonadati</taxon>
        <taxon>Pseudomonadota</taxon>
        <taxon>Alphaproteobacteria</taxon>
        <taxon>Sphingomonadales</taxon>
        <taxon>Erythrobacteraceae</taxon>
        <taxon>Alteraurantiacibacter</taxon>
    </lineage>
</organism>
<keyword evidence="2 3" id="KW-0040">ANK repeat</keyword>
<evidence type="ECO:0000313" key="6">
    <source>
        <dbReference type="Proteomes" id="UP001595378"/>
    </source>
</evidence>
<feature type="repeat" description="ANK" evidence="3">
    <location>
        <begin position="141"/>
        <end position="173"/>
    </location>
</feature>
<reference evidence="6" key="1">
    <citation type="journal article" date="2019" name="Int. J. Syst. Evol. Microbiol.">
        <title>The Global Catalogue of Microorganisms (GCM) 10K type strain sequencing project: providing services to taxonomists for standard genome sequencing and annotation.</title>
        <authorList>
            <consortium name="The Broad Institute Genomics Platform"/>
            <consortium name="The Broad Institute Genome Sequencing Center for Infectious Disease"/>
            <person name="Wu L."/>
            <person name="Ma J."/>
        </authorList>
    </citation>
    <scope>NUCLEOTIDE SEQUENCE [LARGE SCALE GENOMIC DNA]</scope>
    <source>
        <strain evidence="6">KCTC 52606</strain>
    </source>
</reference>
<dbReference type="PROSITE" id="PS50297">
    <property type="entry name" value="ANK_REP_REGION"/>
    <property type="match status" value="3"/>
</dbReference>
<dbReference type="EMBL" id="JBHRSU010000036">
    <property type="protein sequence ID" value="MFC3101891.1"/>
    <property type="molecule type" value="Genomic_DNA"/>
</dbReference>
<dbReference type="PANTHER" id="PTHR24171">
    <property type="entry name" value="ANKYRIN REPEAT DOMAIN-CONTAINING PROTEIN 39-RELATED"/>
    <property type="match status" value="1"/>
</dbReference>
<dbReference type="Pfam" id="PF12796">
    <property type="entry name" value="Ank_2"/>
    <property type="match status" value="1"/>
</dbReference>
<evidence type="ECO:0000256" key="3">
    <source>
        <dbReference type="PROSITE-ProRule" id="PRU00023"/>
    </source>
</evidence>
<proteinExistence type="predicted"/>